<protein>
    <recommendedName>
        <fullName evidence="2">DUF4283 domain-containing protein</fullName>
    </recommendedName>
</protein>
<dbReference type="EMBL" id="SDMP01000007">
    <property type="protein sequence ID" value="RYR46613.1"/>
    <property type="molecule type" value="Genomic_DNA"/>
</dbReference>
<feature type="compositionally biased region" description="Polar residues" evidence="1">
    <location>
        <begin position="12"/>
        <end position="22"/>
    </location>
</feature>
<dbReference type="InterPro" id="IPR025558">
    <property type="entry name" value="DUF4283"/>
</dbReference>
<accession>A0A445C6V5</accession>
<comment type="caution">
    <text evidence="3">The sequence shown here is derived from an EMBL/GenBank/DDBJ whole genome shotgun (WGS) entry which is preliminary data.</text>
</comment>
<dbReference type="AlphaFoldDB" id="A0A445C6V5"/>
<dbReference type="Pfam" id="PF14111">
    <property type="entry name" value="DUF4283"/>
    <property type="match status" value="1"/>
</dbReference>
<feature type="region of interest" description="Disordered" evidence="1">
    <location>
        <begin position="55"/>
        <end position="118"/>
    </location>
</feature>
<feature type="compositionally biased region" description="Basic and acidic residues" evidence="1">
    <location>
        <begin position="90"/>
        <end position="106"/>
    </location>
</feature>
<feature type="domain" description="DUF4283" evidence="2">
    <location>
        <begin position="137"/>
        <end position="188"/>
    </location>
</feature>
<proteinExistence type="predicted"/>
<dbReference type="Proteomes" id="UP000289738">
    <property type="component" value="Chromosome A07"/>
</dbReference>
<keyword evidence="4" id="KW-1185">Reference proteome</keyword>
<reference evidence="3 4" key="1">
    <citation type="submission" date="2019-01" db="EMBL/GenBank/DDBJ databases">
        <title>Sequencing of cultivated peanut Arachis hypogaea provides insights into genome evolution and oil improvement.</title>
        <authorList>
            <person name="Chen X."/>
        </authorList>
    </citation>
    <scope>NUCLEOTIDE SEQUENCE [LARGE SCALE GENOMIC DNA]</scope>
    <source>
        <strain evidence="4">cv. Fuhuasheng</strain>
        <tissue evidence="3">Leaves</tissue>
    </source>
</reference>
<evidence type="ECO:0000259" key="2">
    <source>
        <dbReference type="Pfam" id="PF14111"/>
    </source>
</evidence>
<feature type="compositionally biased region" description="Acidic residues" evidence="1">
    <location>
        <begin position="79"/>
        <end position="89"/>
    </location>
</feature>
<evidence type="ECO:0000313" key="4">
    <source>
        <dbReference type="Proteomes" id="UP000289738"/>
    </source>
</evidence>
<evidence type="ECO:0000256" key="1">
    <source>
        <dbReference type="SAM" id="MobiDB-lite"/>
    </source>
</evidence>
<organism evidence="3 4">
    <name type="scientific">Arachis hypogaea</name>
    <name type="common">Peanut</name>
    <dbReference type="NCBI Taxonomy" id="3818"/>
    <lineage>
        <taxon>Eukaryota</taxon>
        <taxon>Viridiplantae</taxon>
        <taxon>Streptophyta</taxon>
        <taxon>Embryophyta</taxon>
        <taxon>Tracheophyta</taxon>
        <taxon>Spermatophyta</taxon>
        <taxon>Magnoliopsida</taxon>
        <taxon>eudicotyledons</taxon>
        <taxon>Gunneridae</taxon>
        <taxon>Pentapetalae</taxon>
        <taxon>rosids</taxon>
        <taxon>fabids</taxon>
        <taxon>Fabales</taxon>
        <taxon>Fabaceae</taxon>
        <taxon>Papilionoideae</taxon>
        <taxon>50 kb inversion clade</taxon>
        <taxon>dalbergioids sensu lato</taxon>
        <taxon>Dalbergieae</taxon>
        <taxon>Pterocarpus clade</taxon>
        <taxon>Arachis</taxon>
    </lineage>
</organism>
<gene>
    <name evidence="3" type="ORF">Ahy_A07g032359</name>
</gene>
<evidence type="ECO:0000313" key="3">
    <source>
        <dbReference type="EMBL" id="RYR46613.1"/>
    </source>
</evidence>
<name>A0A445C6V5_ARAHY</name>
<feature type="region of interest" description="Disordered" evidence="1">
    <location>
        <begin position="1"/>
        <end position="22"/>
    </location>
</feature>
<sequence>MIDLGRPECTPVNHQPTEQEQDLLQRSVKKIRQGNEGFTGTTVLIPRVEDWMQEEPEQARKTYASMVRGSTRVSKVDPLEDNTLEDEDNRMDSEKKDAPTPAKDKSNGNQSNIEKSDVTVQDMGEGLFNIVISEKGRFRGIDVIDLGNDFYLVKFYAQEDLDHALLDGPWKIYDHYLAVRLWEPNFNPLLTFIDKITA</sequence>